<dbReference type="OMA" id="MPWIDAS"/>
<evidence type="ECO:0000313" key="1">
    <source>
        <dbReference type="EMBL" id="EFW20839.1"/>
    </source>
</evidence>
<dbReference type="AlphaFoldDB" id="E9CY12"/>
<name>E9CY12_COCPS</name>
<organism evidence="2">
    <name type="scientific">Coccidioides posadasii (strain RMSCC 757 / Silveira)</name>
    <name type="common">Valley fever fungus</name>
    <dbReference type="NCBI Taxonomy" id="443226"/>
    <lineage>
        <taxon>Eukaryota</taxon>
        <taxon>Fungi</taxon>
        <taxon>Dikarya</taxon>
        <taxon>Ascomycota</taxon>
        <taxon>Pezizomycotina</taxon>
        <taxon>Eurotiomycetes</taxon>
        <taxon>Eurotiomycetidae</taxon>
        <taxon>Onygenales</taxon>
        <taxon>Onygenaceae</taxon>
        <taxon>Coccidioides</taxon>
    </lineage>
</organism>
<dbReference type="Proteomes" id="UP000002497">
    <property type="component" value="Unassembled WGS sequence"/>
</dbReference>
<dbReference type="VEuPathDB" id="FungiDB:CPSG_02682"/>
<gene>
    <name evidence="1" type="ORF">CPSG_02682</name>
</gene>
<sequence length="61" mass="6643">MATVMPWIDASRGTRSEDVCSSATSMTTDSRSLVGGARDRLCVGSLSNIHRRLSSPFEARR</sequence>
<dbReference type="EMBL" id="GL636488">
    <property type="protein sequence ID" value="EFW20839.1"/>
    <property type="molecule type" value="Genomic_DNA"/>
</dbReference>
<protein>
    <submittedName>
        <fullName evidence="1">Uncharacterized protein</fullName>
    </submittedName>
</protein>
<reference evidence="2" key="1">
    <citation type="journal article" date="2010" name="Genome Res.">
        <title>Population genomic sequencing of Coccidioides fungi reveals recent hybridization and transposon control.</title>
        <authorList>
            <person name="Neafsey D.E."/>
            <person name="Barker B.M."/>
            <person name="Sharpton T.J."/>
            <person name="Stajich J.E."/>
            <person name="Park D.J."/>
            <person name="Whiston E."/>
            <person name="Hung C.-Y."/>
            <person name="McMahan C."/>
            <person name="White J."/>
            <person name="Sykes S."/>
            <person name="Heiman D."/>
            <person name="Young S."/>
            <person name="Zeng Q."/>
            <person name="Abouelleil A."/>
            <person name="Aftuck L."/>
            <person name="Bessette D."/>
            <person name="Brown A."/>
            <person name="FitzGerald M."/>
            <person name="Lui A."/>
            <person name="Macdonald J.P."/>
            <person name="Priest M."/>
            <person name="Orbach M.J."/>
            <person name="Galgiani J.N."/>
            <person name="Kirkland T.N."/>
            <person name="Cole G.T."/>
            <person name="Birren B.W."/>
            <person name="Henn M.R."/>
            <person name="Taylor J.W."/>
            <person name="Rounsley S.D."/>
        </authorList>
    </citation>
    <scope>NUCLEOTIDE SEQUENCE [LARGE SCALE GENOMIC DNA]</scope>
    <source>
        <strain evidence="2">RMSCC 757 / Silveira</strain>
    </source>
</reference>
<evidence type="ECO:0000313" key="2">
    <source>
        <dbReference type="Proteomes" id="UP000002497"/>
    </source>
</evidence>
<reference evidence="2" key="2">
    <citation type="submission" date="2010-03" db="EMBL/GenBank/DDBJ databases">
        <title>The genome sequence of Coccidioides posadasii strain Silveira.</title>
        <authorList>
            <consortium name="The Broad Institute Genome Sequencing Center for Infectious Disease"/>
            <person name="Neafsey D."/>
            <person name="Orbach M."/>
            <person name="Henn M.R."/>
            <person name="Cole G.T."/>
            <person name="Galgiani J."/>
            <person name="Gardner M.J."/>
            <person name="Kirkland T.N."/>
            <person name="Taylor J.W."/>
            <person name="Young S.K."/>
            <person name="Zeng Q."/>
            <person name="Koehrsen M."/>
            <person name="Alvarado L."/>
            <person name="Berlin A."/>
            <person name="Borenstein D."/>
            <person name="Chapman S.B."/>
            <person name="Chen Z."/>
            <person name="Engels R."/>
            <person name="Freedman E."/>
            <person name="Gellesch M."/>
            <person name="Goldberg J."/>
            <person name="Griggs A."/>
            <person name="Gujja S."/>
            <person name="Heilman E."/>
            <person name="Heiman D."/>
            <person name="Howarth C."/>
            <person name="Jen D."/>
            <person name="Larson L."/>
            <person name="Mehta T."/>
            <person name="Neiman D."/>
            <person name="Park D."/>
            <person name="Pearson M."/>
            <person name="Richards J."/>
            <person name="Roberts A."/>
            <person name="Saif S."/>
            <person name="Shea T."/>
            <person name="Shenoy N."/>
            <person name="Sisk P."/>
            <person name="Stolte C."/>
            <person name="Sykes S."/>
            <person name="Walk T."/>
            <person name="White J."/>
            <person name="Yandava C."/>
            <person name="Haas B."/>
            <person name="Nusbaum C."/>
            <person name="Birren B."/>
        </authorList>
    </citation>
    <scope>NUCLEOTIDE SEQUENCE [LARGE SCALE GENOMIC DNA]</scope>
    <source>
        <strain evidence="2">RMSCC 757 / Silveira</strain>
    </source>
</reference>
<proteinExistence type="predicted"/>
<keyword evidence="2" id="KW-1185">Reference proteome</keyword>
<dbReference type="HOGENOM" id="CLU_2922477_0_0_1"/>
<accession>E9CY12</accession>